<gene>
    <name evidence="20" type="primary">murB</name>
    <name evidence="22" type="ORF">D0544_06185</name>
</gene>
<feature type="domain" description="FAD-binding PCMH-type" evidence="21">
    <location>
        <begin position="16"/>
        <end position="186"/>
    </location>
</feature>
<dbReference type="PROSITE" id="PS51387">
    <property type="entry name" value="FAD_PCMH"/>
    <property type="match status" value="1"/>
</dbReference>
<evidence type="ECO:0000256" key="13">
    <source>
        <dbReference type="ARBA" id="ARBA00022960"/>
    </source>
</evidence>
<dbReference type="Gene3D" id="3.30.43.10">
    <property type="entry name" value="Uridine Diphospho-n-acetylenolpyruvylglucosamine Reductase, domain 2"/>
    <property type="match status" value="1"/>
</dbReference>
<comment type="pathway">
    <text evidence="4 20">Cell wall biogenesis; peptidoglycan biosynthesis.</text>
</comment>
<dbReference type="InterPro" id="IPR006094">
    <property type="entry name" value="Oxid_FAD_bind_N"/>
</dbReference>
<dbReference type="InterPro" id="IPR016169">
    <property type="entry name" value="FAD-bd_PCMH_sub2"/>
</dbReference>
<evidence type="ECO:0000256" key="2">
    <source>
        <dbReference type="ARBA" id="ARBA00003921"/>
    </source>
</evidence>
<dbReference type="GO" id="GO:0071555">
    <property type="term" value="P:cell wall organization"/>
    <property type="evidence" value="ECO:0007669"/>
    <property type="project" value="UniProtKB-KW"/>
</dbReference>
<comment type="function">
    <text evidence="2 20">Cell wall formation.</text>
</comment>
<keyword evidence="9 20" id="KW-0132">Cell division</keyword>
<evidence type="ECO:0000256" key="15">
    <source>
        <dbReference type="ARBA" id="ARBA00023002"/>
    </source>
</evidence>
<dbReference type="GO" id="GO:0009252">
    <property type="term" value="P:peptidoglycan biosynthetic process"/>
    <property type="evidence" value="ECO:0007669"/>
    <property type="project" value="UniProtKB-UniRule"/>
</dbReference>
<dbReference type="AlphaFoldDB" id="A0A3P3VQU2"/>
<evidence type="ECO:0000256" key="10">
    <source>
        <dbReference type="ARBA" id="ARBA00022630"/>
    </source>
</evidence>
<dbReference type="PANTHER" id="PTHR21071">
    <property type="entry name" value="UDP-N-ACETYLENOLPYRUVOYLGLUCOSAMINE REDUCTASE"/>
    <property type="match status" value="1"/>
</dbReference>
<dbReference type="EMBL" id="QWEZ01000001">
    <property type="protein sequence ID" value="RRJ84687.1"/>
    <property type="molecule type" value="Genomic_DNA"/>
</dbReference>
<keyword evidence="14 20" id="KW-0573">Peptidoglycan synthesis</keyword>
<evidence type="ECO:0000256" key="9">
    <source>
        <dbReference type="ARBA" id="ARBA00022618"/>
    </source>
</evidence>
<dbReference type="InterPro" id="IPR011601">
    <property type="entry name" value="MurB_C"/>
</dbReference>
<dbReference type="Gene3D" id="3.30.465.10">
    <property type="match status" value="1"/>
</dbReference>
<dbReference type="GO" id="GO:0051301">
    <property type="term" value="P:cell division"/>
    <property type="evidence" value="ECO:0007669"/>
    <property type="project" value="UniProtKB-KW"/>
</dbReference>
<keyword evidence="13 20" id="KW-0133">Cell shape</keyword>
<dbReference type="PANTHER" id="PTHR21071:SF4">
    <property type="entry name" value="UDP-N-ACETYLENOLPYRUVOYLGLUCOSAMINE REDUCTASE"/>
    <property type="match status" value="1"/>
</dbReference>
<keyword evidence="10 20" id="KW-0285">Flavoprotein</keyword>
<evidence type="ECO:0000313" key="23">
    <source>
        <dbReference type="Proteomes" id="UP000280792"/>
    </source>
</evidence>
<reference evidence="22 23" key="1">
    <citation type="submission" date="2018-08" db="EMBL/GenBank/DDBJ databases">
        <authorList>
            <person name="Khan S.A."/>
        </authorList>
    </citation>
    <scope>NUCLEOTIDE SEQUENCE [LARGE SCALE GENOMIC DNA]</scope>
    <source>
        <strain evidence="22 23">GTF-13</strain>
    </source>
</reference>
<comment type="caution">
    <text evidence="22">The sequence shown here is derived from an EMBL/GenBank/DDBJ whole genome shotgun (WGS) entry which is preliminary data.</text>
</comment>
<organism evidence="22 23">
    <name type="scientific">Aestuariirhabdus litorea</name>
    <dbReference type="NCBI Taxonomy" id="2528527"/>
    <lineage>
        <taxon>Bacteria</taxon>
        <taxon>Pseudomonadati</taxon>
        <taxon>Pseudomonadota</taxon>
        <taxon>Gammaproteobacteria</taxon>
        <taxon>Oceanospirillales</taxon>
        <taxon>Aestuariirhabdaceae</taxon>
        <taxon>Aestuariirhabdus</taxon>
    </lineage>
</organism>
<dbReference type="NCBIfam" id="TIGR00179">
    <property type="entry name" value="murB"/>
    <property type="match status" value="1"/>
</dbReference>
<evidence type="ECO:0000256" key="8">
    <source>
        <dbReference type="ARBA" id="ARBA00022490"/>
    </source>
</evidence>
<dbReference type="NCBIfam" id="NF010478">
    <property type="entry name" value="PRK13903.1"/>
    <property type="match status" value="1"/>
</dbReference>
<dbReference type="GO" id="GO:0005829">
    <property type="term" value="C:cytosol"/>
    <property type="evidence" value="ECO:0007669"/>
    <property type="project" value="TreeGrafter"/>
</dbReference>
<keyword evidence="12 20" id="KW-0521">NADP</keyword>
<evidence type="ECO:0000256" key="12">
    <source>
        <dbReference type="ARBA" id="ARBA00022857"/>
    </source>
</evidence>
<dbReference type="InterPro" id="IPR036318">
    <property type="entry name" value="FAD-bd_PCMH-like_sf"/>
</dbReference>
<dbReference type="Proteomes" id="UP000280792">
    <property type="component" value="Unassembled WGS sequence"/>
</dbReference>
<evidence type="ECO:0000256" key="3">
    <source>
        <dbReference type="ARBA" id="ARBA00004496"/>
    </source>
</evidence>
<evidence type="ECO:0000256" key="11">
    <source>
        <dbReference type="ARBA" id="ARBA00022827"/>
    </source>
</evidence>
<feature type="active site" evidence="20">
    <location>
        <position position="162"/>
    </location>
</feature>
<evidence type="ECO:0000256" key="17">
    <source>
        <dbReference type="ARBA" id="ARBA00023316"/>
    </source>
</evidence>
<evidence type="ECO:0000256" key="19">
    <source>
        <dbReference type="ARBA" id="ARBA00048914"/>
    </source>
</evidence>
<reference evidence="22 23" key="2">
    <citation type="submission" date="2018-12" db="EMBL/GenBank/DDBJ databases">
        <title>Simiduia agarivorans gen. nov., sp. nov., a marine, agarolytic bacterium isolated from shallow coastal water from Keelung, Taiwan.</title>
        <authorList>
            <person name="Shieh W.Y."/>
        </authorList>
    </citation>
    <scope>NUCLEOTIDE SEQUENCE [LARGE SCALE GENOMIC DNA]</scope>
    <source>
        <strain evidence="22 23">GTF-13</strain>
    </source>
</reference>
<dbReference type="EC" id="1.3.1.98" evidence="6 20"/>
<comment type="similarity">
    <text evidence="5 20">Belongs to the MurB family.</text>
</comment>
<dbReference type="GO" id="GO:0071949">
    <property type="term" value="F:FAD binding"/>
    <property type="evidence" value="ECO:0007669"/>
    <property type="project" value="InterPro"/>
</dbReference>
<dbReference type="UniPathway" id="UPA00219"/>
<dbReference type="InterPro" id="IPR036635">
    <property type="entry name" value="MurB_C_sf"/>
</dbReference>
<dbReference type="RefSeq" id="WP_125015117.1">
    <property type="nucleotide sequence ID" value="NZ_QWEZ01000001.1"/>
</dbReference>
<keyword evidence="23" id="KW-1185">Reference proteome</keyword>
<dbReference type="SUPFAM" id="SSF56176">
    <property type="entry name" value="FAD-binding/transporter-associated domain-like"/>
    <property type="match status" value="1"/>
</dbReference>
<dbReference type="NCBIfam" id="NF000755">
    <property type="entry name" value="PRK00046.1"/>
    <property type="match status" value="1"/>
</dbReference>
<dbReference type="InterPro" id="IPR016167">
    <property type="entry name" value="FAD-bd_PCMH_sub1"/>
</dbReference>
<dbReference type="InterPro" id="IPR003170">
    <property type="entry name" value="MurB"/>
</dbReference>
<accession>A0A3P3VQU2</accession>
<keyword evidence="15 20" id="KW-0560">Oxidoreductase</keyword>
<dbReference type="Gene3D" id="3.90.78.10">
    <property type="entry name" value="UDP-N-acetylenolpyruvoylglucosamine reductase, C-terminal domain"/>
    <property type="match status" value="1"/>
</dbReference>
<comment type="subcellular location">
    <subcellularLocation>
        <location evidence="3 20">Cytoplasm</location>
    </subcellularLocation>
</comment>
<evidence type="ECO:0000256" key="6">
    <source>
        <dbReference type="ARBA" id="ARBA00012518"/>
    </source>
</evidence>
<dbReference type="HAMAP" id="MF_00037">
    <property type="entry name" value="MurB"/>
    <property type="match status" value="1"/>
</dbReference>
<evidence type="ECO:0000256" key="20">
    <source>
        <dbReference type="HAMAP-Rule" id="MF_00037"/>
    </source>
</evidence>
<evidence type="ECO:0000256" key="14">
    <source>
        <dbReference type="ARBA" id="ARBA00022984"/>
    </source>
</evidence>
<comment type="cofactor">
    <cofactor evidence="1 20">
        <name>FAD</name>
        <dbReference type="ChEBI" id="CHEBI:57692"/>
    </cofactor>
</comment>
<dbReference type="InterPro" id="IPR016166">
    <property type="entry name" value="FAD-bd_PCMH"/>
</dbReference>
<keyword evidence="11 20" id="KW-0274">FAD</keyword>
<feature type="active site" evidence="20">
    <location>
        <position position="328"/>
    </location>
</feature>
<comment type="catalytic activity">
    <reaction evidence="19 20">
        <text>UDP-N-acetyl-alpha-D-muramate + NADP(+) = UDP-N-acetyl-3-O-(1-carboxyvinyl)-alpha-D-glucosamine + NADPH + H(+)</text>
        <dbReference type="Rhea" id="RHEA:12248"/>
        <dbReference type="ChEBI" id="CHEBI:15378"/>
        <dbReference type="ChEBI" id="CHEBI:57783"/>
        <dbReference type="ChEBI" id="CHEBI:58349"/>
        <dbReference type="ChEBI" id="CHEBI:68483"/>
        <dbReference type="ChEBI" id="CHEBI:70757"/>
        <dbReference type="EC" id="1.3.1.98"/>
    </reaction>
</comment>
<dbReference type="Pfam" id="PF02873">
    <property type="entry name" value="MurB_C"/>
    <property type="match status" value="1"/>
</dbReference>
<evidence type="ECO:0000256" key="18">
    <source>
        <dbReference type="ARBA" id="ARBA00031026"/>
    </source>
</evidence>
<dbReference type="SUPFAM" id="SSF56194">
    <property type="entry name" value="Uridine diphospho-N-Acetylenolpyruvylglucosamine reductase, MurB, C-terminal domain"/>
    <property type="match status" value="1"/>
</dbReference>
<name>A0A3P3VQU2_9GAMM</name>
<feature type="active site" description="Proton donor" evidence="20">
    <location>
        <position position="233"/>
    </location>
</feature>
<keyword evidence="16 20" id="KW-0131">Cell cycle</keyword>
<sequence>MIEHQVDLTTFNSLRLTSTASHYCRAGSNDALREAARFARGRGLPLILLGQGSNMVLPTQLDALVVQVALEGVQVTPTSRGAEITAAAGEGWDRLVARTVDLNLWGLENLSLIPGTVGAAPIQNIGAYGVEIKDRLKQLRVLDLASGEIETLGVDDCLFGYRDSIFKQAYRGRFAVIDCTFSLTSQASPQLEYGALSSLQTVADLSPLQVRESVCQLRREKLPDPAVVPNAGSFFKNPVLPEPKALELEAKFPDLVSFRLDGARKLAAGWMIEKAGFKGCQRGAVGVYPKQALVLTSDGTADADQLSLLVNEIQQKVDQLFGVRLEVEPQWYNEDGSLRQGF</sequence>
<evidence type="ECO:0000259" key="21">
    <source>
        <dbReference type="PROSITE" id="PS51387"/>
    </source>
</evidence>
<evidence type="ECO:0000313" key="22">
    <source>
        <dbReference type="EMBL" id="RRJ84687.1"/>
    </source>
</evidence>
<protein>
    <recommendedName>
        <fullName evidence="7 20">UDP-N-acetylenolpyruvoylglucosamine reductase</fullName>
        <ecNumber evidence="6 20">1.3.1.98</ecNumber>
    </recommendedName>
    <alternativeName>
        <fullName evidence="18 20">UDP-N-acetylmuramate dehydrogenase</fullName>
    </alternativeName>
</protein>
<evidence type="ECO:0000256" key="5">
    <source>
        <dbReference type="ARBA" id="ARBA00010485"/>
    </source>
</evidence>
<keyword evidence="17 20" id="KW-0961">Cell wall biogenesis/degradation</keyword>
<evidence type="ECO:0000256" key="4">
    <source>
        <dbReference type="ARBA" id="ARBA00004752"/>
    </source>
</evidence>
<dbReference type="GO" id="GO:0008762">
    <property type="term" value="F:UDP-N-acetylmuramate dehydrogenase activity"/>
    <property type="evidence" value="ECO:0007669"/>
    <property type="project" value="UniProtKB-UniRule"/>
</dbReference>
<proteinExistence type="inferred from homology"/>
<keyword evidence="8 20" id="KW-0963">Cytoplasm</keyword>
<evidence type="ECO:0000256" key="1">
    <source>
        <dbReference type="ARBA" id="ARBA00001974"/>
    </source>
</evidence>
<evidence type="ECO:0000256" key="7">
    <source>
        <dbReference type="ARBA" id="ARBA00015188"/>
    </source>
</evidence>
<dbReference type="Pfam" id="PF01565">
    <property type="entry name" value="FAD_binding_4"/>
    <property type="match status" value="1"/>
</dbReference>
<dbReference type="GO" id="GO:0008360">
    <property type="term" value="P:regulation of cell shape"/>
    <property type="evidence" value="ECO:0007669"/>
    <property type="project" value="UniProtKB-KW"/>
</dbReference>
<evidence type="ECO:0000256" key="16">
    <source>
        <dbReference type="ARBA" id="ARBA00023306"/>
    </source>
</evidence>